<keyword evidence="9" id="KW-0408">Iron</keyword>
<evidence type="ECO:0000256" key="9">
    <source>
        <dbReference type="ARBA" id="ARBA00023004"/>
    </source>
</evidence>
<keyword evidence="6" id="KW-0479">Metal-binding</keyword>
<name>A0A1G6W1Q0_9GAMM</name>
<feature type="domain" description="Fatty acid desaturase" evidence="13">
    <location>
        <begin position="120"/>
        <end position="344"/>
    </location>
</feature>
<feature type="transmembrane region" description="Helical" evidence="12">
    <location>
        <begin position="238"/>
        <end position="262"/>
    </location>
</feature>
<evidence type="ECO:0000256" key="7">
    <source>
        <dbReference type="ARBA" id="ARBA00022989"/>
    </source>
</evidence>
<reference evidence="14 15" key="1">
    <citation type="submission" date="2016-10" db="EMBL/GenBank/DDBJ databases">
        <authorList>
            <person name="de Groot N.N."/>
        </authorList>
    </citation>
    <scope>NUCLEOTIDE SEQUENCE [LARGE SCALE GENOMIC DNA]</scope>
    <source>
        <strain evidence="14 15">DSM 16957</strain>
    </source>
</reference>
<evidence type="ECO:0000313" key="15">
    <source>
        <dbReference type="Proteomes" id="UP000199603"/>
    </source>
</evidence>
<dbReference type="Proteomes" id="UP000199603">
    <property type="component" value="Unassembled WGS sequence"/>
</dbReference>
<dbReference type="PANTHER" id="PTHR38674">
    <property type="entry name" value="ALKANE 1-MONOOXYGENASE 1"/>
    <property type="match status" value="1"/>
</dbReference>
<evidence type="ECO:0000256" key="6">
    <source>
        <dbReference type="ARBA" id="ARBA00022723"/>
    </source>
</evidence>
<dbReference type="InterPro" id="IPR005804">
    <property type="entry name" value="FA_desaturase_dom"/>
</dbReference>
<dbReference type="GO" id="GO:0006629">
    <property type="term" value="P:lipid metabolic process"/>
    <property type="evidence" value="ECO:0007669"/>
    <property type="project" value="InterPro"/>
</dbReference>
<keyword evidence="8" id="KW-0560">Oxidoreductase</keyword>
<feature type="transmembrane region" description="Helical" evidence="12">
    <location>
        <begin position="88"/>
        <end position="112"/>
    </location>
</feature>
<dbReference type="OrthoDB" id="4759734at2"/>
<evidence type="ECO:0000256" key="3">
    <source>
        <dbReference type="ARBA" id="ARBA00022475"/>
    </source>
</evidence>
<evidence type="ECO:0000256" key="1">
    <source>
        <dbReference type="ARBA" id="ARBA00004429"/>
    </source>
</evidence>
<evidence type="ECO:0000256" key="11">
    <source>
        <dbReference type="ARBA" id="ARBA00023136"/>
    </source>
</evidence>
<dbReference type="EMBL" id="FNAG01000004">
    <property type="protein sequence ID" value="SDD59860.1"/>
    <property type="molecule type" value="Genomic_DNA"/>
</dbReference>
<proteinExistence type="inferred from homology"/>
<comment type="similarity">
    <text evidence="2">Belongs to the fatty acid desaturase type 1 family. AlkB subfamily.</text>
</comment>
<dbReference type="STRING" id="265719.SAMN04488509_10483"/>
<protein>
    <submittedName>
        <fullName evidence="14">Alkane 1-monooxygenase</fullName>
    </submittedName>
</protein>
<organism evidence="14 15">
    <name type="scientific">Aquimonas voraii</name>
    <dbReference type="NCBI Taxonomy" id="265719"/>
    <lineage>
        <taxon>Bacteria</taxon>
        <taxon>Pseudomonadati</taxon>
        <taxon>Pseudomonadota</taxon>
        <taxon>Gammaproteobacteria</taxon>
        <taxon>Lysobacterales</taxon>
        <taxon>Lysobacteraceae</taxon>
        <taxon>Aquimonas</taxon>
    </lineage>
</organism>
<feature type="transmembrane region" description="Helical" evidence="12">
    <location>
        <begin position="337"/>
        <end position="355"/>
    </location>
</feature>
<evidence type="ECO:0000259" key="13">
    <source>
        <dbReference type="Pfam" id="PF00487"/>
    </source>
</evidence>
<keyword evidence="3" id="KW-1003">Cell membrane</keyword>
<dbReference type="PANTHER" id="PTHR38674:SF1">
    <property type="entry name" value="ALKANE 1-MONOOXYGENASE 1"/>
    <property type="match status" value="1"/>
</dbReference>
<gene>
    <name evidence="14" type="ORF">SAMN04488509_10483</name>
</gene>
<dbReference type="AlphaFoldDB" id="A0A1G6W1Q0"/>
<keyword evidence="10 14" id="KW-0503">Monooxygenase</keyword>
<dbReference type="GO" id="GO:0004497">
    <property type="term" value="F:monooxygenase activity"/>
    <property type="evidence" value="ECO:0007669"/>
    <property type="project" value="UniProtKB-KW"/>
</dbReference>
<keyword evidence="15" id="KW-1185">Reference proteome</keyword>
<keyword evidence="7 12" id="KW-1133">Transmembrane helix</keyword>
<keyword evidence="11 12" id="KW-0472">Membrane</keyword>
<dbReference type="InterPro" id="IPR033885">
    <property type="entry name" value="AlkB/XylM"/>
</dbReference>
<dbReference type="Pfam" id="PF00487">
    <property type="entry name" value="FA_desaturase"/>
    <property type="match status" value="1"/>
</dbReference>
<keyword evidence="5 12" id="KW-0812">Transmembrane</keyword>
<evidence type="ECO:0000256" key="10">
    <source>
        <dbReference type="ARBA" id="ARBA00023033"/>
    </source>
</evidence>
<dbReference type="RefSeq" id="WP_091241719.1">
    <property type="nucleotide sequence ID" value="NZ_FNAG01000004.1"/>
</dbReference>
<dbReference type="GO" id="GO:0046872">
    <property type="term" value="F:metal ion binding"/>
    <property type="evidence" value="ECO:0007669"/>
    <property type="project" value="UniProtKB-KW"/>
</dbReference>
<feature type="transmembrane region" description="Helical" evidence="12">
    <location>
        <begin position="23"/>
        <end position="41"/>
    </location>
</feature>
<evidence type="ECO:0000313" key="14">
    <source>
        <dbReference type="EMBL" id="SDD59860.1"/>
    </source>
</evidence>
<evidence type="ECO:0000256" key="12">
    <source>
        <dbReference type="SAM" id="Phobius"/>
    </source>
</evidence>
<evidence type="ECO:0000256" key="4">
    <source>
        <dbReference type="ARBA" id="ARBA00022519"/>
    </source>
</evidence>
<feature type="transmembrane region" description="Helical" evidence="12">
    <location>
        <begin position="118"/>
        <end position="139"/>
    </location>
</feature>
<feature type="transmembrane region" description="Helical" evidence="12">
    <location>
        <begin position="47"/>
        <end position="68"/>
    </location>
</feature>
<dbReference type="GO" id="GO:0005886">
    <property type="term" value="C:plasma membrane"/>
    <property type="evidence" value="ECO:0007669"/>
    <property type="project" value="UniProtKB-SubCell"/>
</dbReference>
<evidence type="ECO:0000256" key="5">
    <source>
        <dbReference type="ARBA" id="ARBA00022692"/>
    </source>
</evidence>
<evidence type="ECO:0000256" key="8">
    <source>
        <dbReference type="ARBA" id="ARBA00023002"/>
    </source>
</evidence>
<evidence type="ECO:0000256" key="2">
    <source>
        <dbReference type="ARBA" id="ARBA00010823"/>
    </source>
</evidence>
<dbReference type="CDD" id="cd03512">
    <property type="entry name" value="Alkane-hydroxylase"/>
    <property type="match status" value="1"/>
</dbReference>
<keyword evidence="4" id="KW-0997">Cell inner membrane</keyword>
<comment type="subcellular location">
    <subcellularLocation>
        <location evidence="1">Cell inner membrane</location>
        <topology evidence="1">Multi-pass membrane protein</topology>
    </subcellularLocation>
</comment>
<accession>A0A1G6W1Q0</accession>
<sequence>MSTPCASTPTLEAQPWHDRKRPLWLLSLAVPSLIGAGPLLAEALDTPLALWAPLLLVYVALPLLDWAVGEDRGNPPEALVPALEEDRYYRWITWAVVPLLWFWFIVGAWYATRADLPWHGWLALALSTGVVGGFCINAGHELGHKKSRLERALAQWVLAPTAYGHFVVEHNRGHHRDVATFEDPASARLGESIWRFVLREWPGAWRRAWGLEAGRLQRAGRSAWHHDNEILQTGAITLALWAGLVLWLGAGVLGFLLLASAWANFQLSSANYIEHYGLKRRIDAEGRLERCTPRHSWNSNSLVSNWVLFHLQRHADHHAHAARRYQSLRHFEEAPQLPTGYFGMFLLAYVPPLWFRVMDRRVITAADGDAARVNFDPRHEARLRDRFGMARNA</sequence>